<evidence type="ECO:0000313" key="1">
    <source>
        <dbReference type="Proteomes" id="UP000504629"/>
    </source>
</evidence>
<dbReference type="RefSeq" id="XP_028040461.1">
    <property type="nucleotide sequence ID" value="XM_028184660.1"/>
</dbReference>
<gene>
    <name evidence="2" type="primary">LOC114250686</name>
</gene>
<dbReference type="Proteomes" id="UP000504629">
    <property type="component" value="Unplaced"/>
</dbReference>
<protein>
    <submittedName>
        <fullName evidence="2">Uncharacterized protein LOC114250686</fullName>
    </submittedName>
</protein>
<reference evidence="2" key="1">
    <citation type="submission" date="2025-08" db="UniProtKB">
        <authorList>
            <consortium name="RefSeq"/>
        </authorList>
    </citation>
    <scope>IDENTIFICATION</scope>
    <source>
        <tissue evidence="2">Silk gland</tissue>
    </source>
</reference>
<proteinExistence type="predicted"/>
<dbReference type="GeneID" id="114250686"/>
<dbReference type="OrthoDB" id="7467136at2759"/>
<dbReference type="AlphaFoldDB" id="A0A6J2KDR5"/>
<accession>A0A6J2KDR5</accession>
<evidence type="ECO:0000313" key="2">
    <source>
        <dbReference type="RefSeq" id="XP_028040461.1"/>
    </source>
</evidence>
<keyword evidence="1" id="KW-1185">Reference proteome</keyword>
<name>A0A6J2KDR5_BOMMA</name>
<dbReference type="KEGG" id="bman:114250686"/>
<organism evidence="1 2">
    <name type="scientific">Bombyx mandarina</name>
    <name type="common">Wild silk moth</name>
    <name type="synonym">Wild silkworm</name>
    <dbReference type="NCBI Taxonomy" id="7092"/>
    <lineage>
        <taxon>Eukaryota</taxon>
        <taxon>Metazoa</taxon>
        <taxon>Ecdysozoa</taxon>
        <taxon>Arthropoda</taxon>
        <taxon>Hexapoda</taxon>
        <taxon>Insecta</taxon>
        <taxon>Pterygota</taxon>
        <taxon>Neoptera</taxon>
        <taxon>Endopterygota</taxon>
        <taxon>Lepidoptera</taxon>
        <taxon>Glossata</taxon>
        <taxon>Ditrysia</taxon>
        <taxon>Bombycoidea</taxon>
        <taxon>Bombycidae</taxon>
        <taxon>Bombycinae</taxon>
        <taxon>Bombyx</taxon>
    </lineage>
</organism>
<sequence>MITITTLMVNFTGVLLITEIFRYICVSFLAANACDLYLKTRHSFCSPRQRAPIVFNSDVNVSKSSSQSHEYSSPKYYERYEHDEVPVRESDLSATTDKDVILTNSELDKIEKRVYETVSQELQTDESSSISLDSNIKFFKTTVEKLFENFYTSMRDFDLYKQRFNEILAKNKEESLVDMEDLINDMFQNMMSSVDIKVTGSTTTAKRSGNCDASTPTNSQGSEGYVTFYNGNLNTDSSFNEQSSATRSSGDGGETFNLYLVGGTSCVQINVVERSRLSEINIRNLDYESVRNKFASAENLKKLGDEFEEDSWAAERRDRVPSDLDIRVKKCSAKKNIYSNEDFTVNEGGDAKSLLTKICSYICKKFRK</sequence>